<comment type="caution">
    <text evidence="9">The sequence shown here is derived from an EMBL/GenBank/DDBJ whole genome shotgun (WGS) entry which is preliminary data.</text>
</comment>
<keyword evidence="5 7" id="KW-1133">Transmembrane helix</keyword>
<dbReference type="RefSeq" id="WP_168168356.1">
    <property type="nucleotide sequence ID" value="NZ_JASOMP010000007.1"/>
</dbReference>
<accession>A0AAW9SG66</accession>
<evidence type="ECO:0000259" key="8">
    <source>
        <dbReference type="PROSITE" id="PS50850"/>
    </source>
</evidence>
<dbReference type="InterPro" id="IPR020846">
    <property type="entry name" value="MFS_dom"/>
</dbReference>
<keyword evidence="6 7" id="KW-0472">Membrane</keyword>
<feature type="transmembrane region" description="Helical" evidence="7">
    <location>
        <begin position="48"/>
        <end position="70"/>
    </location>
</feature>
<evidence type="ECO:0000313" key="10">
    <source>
        <dbReference type="Proteomes" id="UP001223646"/>
    </source>
</evidence>
<dbReference type="Gene3D" id="1.20.1250.20">
    <property type="entry name" value="MFS general substrate transporter like domains"/>
    <property type="match status" value="1"/>
</dbReference>
<evidence type="ECO:0000256" key="7">
    <source>
        <dbReference type="SAM" id="Phobius"/>
    </source>
</evidence>
<proteinExistence type="predicted"/>
<evidence type="ECO:0000256" key="1">
    <source>
        <dbReference type="ARBA" id="ARBA00004651"/>
    </source>
</evidence>
<protein>
    <submittedName>
        <fullName evidence="9">MFS transporter</fullName>
    </submittedName>
</protein>
<evidence type="ECO:0000256" key="6">
    <source>
        <dbReference type="ARBA" id="ARBA00023136"/>
    </source>
</evidence>
<dbReference type="InterPro" id="IPR036259">
    <property type="entry name" value="MFS_trans_sf"/>
</dbReference>
<feature type="transmembrane region" description="Helical" evidence="7">
    <location>
        <begin position="82"/>
        <end position="98"/>
    </location>
</feature>
<feature type="transmembrane region" description="Helical" evidence="7">
    <location>
        <begin position="242"/>
        <end position="262"/>
    </location>
</feature>
<reference evidence="9" key="1">
    <citation type="submission" date="2023-05" db="EMBL/GenBank/DDBJ databases">
        <authorList>
            <person name="Du J."/>
        </authorList>
    </citation>
    <scope>NUCLEOTIDE SEQUENCE</scope>
    <source>
        <strain evidence="9">UMB1064</strain>
    </source>
</reference>
<evidence type="ECO:0000256" key="5">
    <source>
        <dbReference type="ARBA" id="ARBA00022989"/>
    </source>
</evidence>
<reference evidence="9" key="2">
    <citation type="submission" date="2024-05" db="EMBL/GenBank/DDBJ databases">
        <authorList>
            <person name="Wolfe A."/>
        </authorList>
    </citation>
    <scope>NUCLEOTIDE SEQUENCE</scope>
    <source>
        <strain evidence="9">UMB1064</strain>
    </source>
</reference>
<dbReference type="GO" id="GO:0022857">
    <property type="term" value="F:transmembrane transporter activity"/>
    <property type="evidence" value="ECO:0007669"/>
    <property type="project" value="InterPro"/>
</dbReference>
<dbReference type="Proteomes" id="UP001223646">
    <property type="component" value="Unassembled WGS sequence"/>
</dbReference>
<feature type="transmembrane region" description="Helical" evidence="7">
    <location>
        <begin position="366"/>
        <end position="390"/>
    </location>
</feature>
<evidence type="ECO:0000313" key="9">
    <source>
        <dbReference type="EMBL" id="MEO3716192.1"/>
    </source>
</evidence>
<evidence type="ECO:0000256" key="4">
    <source>
        <dbReference type="ARBA" id="ARBA00022692"/>
    </source>
</evidence>
<feature type="transmembrane region" description="Helical" evidence="7">
    <location>
        <begin position="171"/>
        <end position="191"/>
    </location>
</feature>
<keyword evidence="4 7" id="KW-0812">Transmembrane</keyword>
<keyword evidence="2" id="KW-0813">Transport</keyword>
<dbReference type="InterPro" id="IPR011701">
    <property type="entry name" value="MFS"/>
</dbReference>
<feature type="transmembrane region" description="Helical" evidence="7">
    <location>
        <begin position="110"/>
        <end position="131"/>
    </location>
</feature>
<name>A0AAW9SG66_CORAY</name>
<dbReference type="PANTHER" id="PTHR23517:SF13">
    <property type="entry name" value="MAJOR FACILITATOR SUPERFAMILY MFS_1"/>
    <property type="match status" value="1"/>
</dbReference>
<dbReference type="SUPFAM" id="SSF103473">
    <property type="entry name" value="MFS general substrate transporter"/>
    <property type="match status" value="1"/>
</dbReference>
<feature type="domain" description="Major facilitator superfamily (MFS) profile" evidence="8">
    <location>
        <begin position="45"/>
        <end position="421"/>
    </location>
</feature>
<dbReference type="EMBL" id="JASOOY020000003">
    <property type="protein sequence ID" value="MEO3716192.1"/>
    <property type="molecule type" value="Genomic_DNA"/>
</dbReference>
<organism evidence="9 10">
    <name type="scientific">Corynebacterium amycolatum</name>
    <dbReference type="NCBI Taxonomy" id="43765"/>
    <lineage>
        <taxon>Bacteria</taxon>
        <taxon>Bacillati</taxon>
        <taxon>Actinomycetota</taxon>
        <taxon>Actinomycetes</taxon>
        <taxon>Mycobacteriales</taxon>
        <taxon>Corynebacteriaceae</taxon>
        <taxon>Corynebacterium</taxon>
    </lineage>
</organism>
<dbReference type="InterPro" id="IPR050171">
    <property type="entry name" value="MFS_Transporters"/>
</dbReference>
<feature type="transmembrane region" description="Helical" evidence="7">
    <location>
        <begin position="307"/>
        <end position="328"/>
    </location>
</feature>
<feature type="transmembrane region" description="Helical" evidence="7">
    <location>
        <begin position="396"/>
        <end position="415"/>
    </location>
</feature>
<evidence type="ECO:0000256" key="3">
    <source>
        <dbReference type="ARBA" id="ARBA00022475"/>
    </source>
</evidence>
<dbReference type="PROSITE" id="PS50850">
    <property type="entry name" value="MFS"/>
    <property type="match status" value="1"/>
</dbReference>
<feature type="transmembrane region" description="Helical" evidence="7">
    <location>
        <begin position="334"/>
        <end position="354"/>
    </location>
</feature>
<dbReference type="Pfam" id="PF07690">
    <property type="entry name" value="MFS_1"/>
    <property type="match status" value="1"/>
</dbReference>
<dbReference type="PANTHER" id="PTHR23517">
    <property type="entry name" value="RESISTANCE PROTEIN MDTM, PUTATIVE-RELATED-RELATED"/>
    <property type="match status" value="1"/>
</dbReference>
<sequence length="433" mass="43931">MTGLAGAAGDANAKAAKAAGVTDAVDARANAMKTAGATKTANVRDGAALALGLVIVVIGSTMPSGLYAIYQRDWGLSTDKTVVVFACYAVGVIVTLTYGHLSDSLGRKPIALTSMGLSLVSTLMFLAAALVDSHEAVLYLARIVSGFSVGLATGSFTALLQEKLFTQIGALTSTVAVSGALALGPLASAVVAQFSSSPLQMPYWIYAALTVVSMVGVARVRERSFERHSVSWRPQFGVARDVIRVFIPGALAIGCAYGVNGLFQSVVPLAAKDMGFDTQLKIASITALMLGVSAVTQVMLGRRVQRVSYPVGLVILALGLGGVTLSLLSSTAVLLIIATAICGIGQGISFKYSLLRVSEAARGKNLAATVSSYYIVGYVGTAVGPLAAGLSGGSSAVVGIVCIAFAVLSVAVAVAGSRQAAKAVTATENTAAT</sequence>
<feature type="transmembrane region" description="Helical" evidence="7">
    <location>
        <begin position="137"/>
        <end position="159"/>
    </location>
</feature>
<dbReference type="AlphaFoldDB" id="A0AAW9SG66"/>
<comment type="subcellular location">
    <subcellularLocation>
        <location evidence="1">Cell membrane</location>
        <topology evidence="1">Multi-pass membrane protein</topology>
    </subcellularLocation>
</comment>
<dbReference type="GO" id="GO:0005886">
    <property type="term" value="C:plasma membrane"/>
    <property type="evidence" value="ECO:0007669"/>
    <property type="project" value="UniProtKB-SubCell"/>
</dbReference>
<keyword evidence="3" id="KW-1003">Cell membrane</keyword>
<gene>
    <name evidence="9" type="ORF">QP460_001110</name>
</gene>
<feature type="transmembrane region" description="Helical" evidence="7">
    <location>
        <begin position="282"/>
        <end position="300"/>
    </location>
</feature>
<evidence type="ECO:0000256" key="2">
    <source>
        <dbReference type="ARBA" id="ARBA00022448"/>
    </source>
</evidence>